<evidence type="ECO:0008006" key="4">
    <source>
        <dbReference type="Google" id="ProtNLM"/>
    </source>
</evidence>
<reference evidence="2 3" key="1">
    <citation type="journal article" date="2014" name="Genome Announc.">
        <title>Draft Genome Sequences of a Phylogenetically Diverse Suite of Pseudomonas syringae Strains from Multiple Source Populations.</title>
        <authorList>
            <person name="Baltrus D.A."/>
            <person name="Yourstone S."/>
            <person name="Lind A."/>
            <person name="Guilbaud C."/>
            <person name="Sands D.C."/>
            <person name="Jones C.D."/>
            <person name="Morris C.E."/>
            <person name="Dangl J.L."/>
        </authorList>
    </citation>
    <scope>NUCLEOTIDE SEQUENCE [LARGE SCALE GENOMIC DNA]</scope>
    <source>
        <strain evidence="2 3">CC1524</strain>
    </source>
</reference>
<dbReference type="EMBL" id="CP047265">
    <property type="protein sequence ID" value="QHF02046.1"/>
    <property type="molecule type" value="Genomic_DNA"/>
</dbReference>
<organism evidence="2 3">
    <name type="scientific">Pseudomonas asturiensis</name>
    <dbReference type="NCBI Taxonomy" id="1190415"/>
    <lineage>
        <taxon>Bacteria</taxon>
        <taxon>Pseudomonadati</taxon>
        <taxon>Pseudomonadota</taxon>
        <taxon>Gammaproteobacteria</taxon>
        <taxon>Pseudomonadales</taxon>
        <taxon>Pseudomonadaceae</taxon>
        <taxon>Pseudomonas</taxon>
    </lineage>
</organism>
<protein>
    <recommendedName>
        <fullName evidence="4">Type 1 fimbrial protein</fullName>
    </recommendedName>
</protein>
<keyword evidence="3" id="KW-1185">Reference proteome</keyword>
<evidence type="ECO:0000313" key="3">
    <source>
        <dbReference type="Proteomes" id="UP000464644"/>
    </source>
</evidence>
<gene>
    <name evidence="2" type="ORF">N015_06330</name>
</gene>
<accession>A0ABX6H952</accession>
<sequence length="127" mass="13504">MNTTALLGNRVLRVLFARPVCATGLCMSLLFSPALCFAEGGALSFHGAVVNPGCEVSAVDAKRVGEHVRFLQATPEVTLQVSTVDPNCSAQFVSFSVHYEAIPVISQNDALTSMVTSRLGLVTLTYQ</sequence>
<keyword evidence="1" id="KW-0732">Signal</keyword>
<evidence type="ECO:0000256" key="1">
    <source>
        <dbReference type="SAM" id="SignalP"/>
    </source>
</evidence>
<proteinExistence type="predicted"/>
<dbReference type="RefSeq" id="WP_152535025.1">
    <property type="nucleotide sequence ID" value="NZ_CP047265.1"/>
</dbReference>
<feature type="signal peptide" evidence="1">
    <location>
        <begin position="1"/>
        <end position="22"/>
    </location>
</feature>
<feature type="chain" id="PRO_5047348554" description="Type 1 fimbrial protein" evidence="1">
    <location>
        <begin position="23"/>
        <end position="127"/>
    </location>
</feature>
<dbReference type="Proteomes" id="UP000464644">
    <property type="component" value="Chromosome"/>
</dbReference>
<name>A0ABX6H952_9PSED</name>
<evidence type="ECO:0000313" key="2">
    <source>
        <dbReference type="EMBL" id="QHF02046.1"/>
    </source>
</evidence>